<dbReference type="Proteomes" id="UP000790347">
    <property type="component" value="Unassembled WGS sequence"/>
</dbReference>
<dbReference type="GO" id="GO:0005768">
    <property type="term" value="C:endosome"/>
    <property type="evidence" value="ECO:0007669"/>
    <property type="project" value="TreeGrafter"/>
</dbReference>
<feature type="compositionally biased region" description="Basic and acidic residues" evidence="1">
    <location>
        <begin position="254"/>
        <end position="267"/>
    </location>
</feature>
<dbReference type="EMBL" id="SDOV01000001">
    <property type="protein sequence ID" value="KAH7646000.1"/>
    <property type="molecule type" value="Genomic_DNA"/>
</dbReference>
<feature type="region of interest" description="Disordered" evidence="1">
    <location>
        <begin position="1"/>
        <end position="44"/>
    </location>
</feature>
<dbReference type="EMBL" id="ASGP02000003">
    <property type="protein sequence ID" value="KAH9516305.1"/>
    <property type="molecule type" value="Genomic_DNA"/>
</dbReference>
<dbReference type="AlphaFoldDB" id="A0A922I2N1"/>
<proteinExistence type="predicted"/>
<feature type="compositionally biased region" description="Basic and acidic residues" evidence="1">
    <location>
        <begin position="1"/>
        <end position="23"/>
    </location>
</feature>
<dbReference type="Pfam" id="PF07051">
    <property type="entry name" value="OCIA"/>
    <property type="match status" value="1"/>
</dbReference>
<reference evidence="4" key="4">
    <citation type="journal article" date="2022" name="Res Sq">
        <title>Comparative Genomics Reveals Insights into the Divergent Evolution of Astigmatic Mites and Household Pest Adaptations.</title>
        <authorList>
            <person name="Xiong Q."/>
            <person name="Wan A.T.-Y."/>
            <person name="Liu X.-Y."/>
            <person name="Fung C.S.-H."/>
            <person name="Xiao X."/>
            <person name="Malainual N."/>
            <person name="Hou J."/>
            <person name="Wang L."/>
            <person name="Wang M."/>
            <person name="Yang K."/>
            <person name="Cui Y."/>
            <person name="Leung E."/>
            <person name="Nong W."/>
            <person name="Shin S.-K."/>
            <person name="Au S."/>
            <person name="Jeong K.Y."/>
            <person name="Chew F.T."/>
            <person name="Hui J."/>
            <person name="Leung T.F."/>
            <person name="Tungtrongchitr A."/>
            <person name="Zhong N."/>
            <person name="Liu Z."/>
            <person name="Tsui S."/>
        </authorList>
    </citation>
    <scope>NUCLEOTIDE SEQUENCE</scope>
    <source>
        <strain evidence="4">Derf</strain>
        <tissue evidence="4">Whole organism</tissue>
    </source>
</reference>
<protein>
    <submittedName>
        <fullName evidence="4">Ovarian carcinoma immunoreactive antigen (OCIA)</fullName>
    </submittedName>
</protein>
<name>A0A922I2N1_DERFA</name>
<evidence type="ECO:0000313" key="3">
    <source>
        <dbReference type="EMBL" id="KAH7646000.1"/>
    </source>
</evidence>
<feature type="domain" description="OCIA" evidence="2">
    <location>
        <begin position="80"/>
        <end position="152"/>
    </location>
</feature>
<dbReference type="PANTHER" id="PTHR13336:SF3">
    <property type="entry name" value="OCIA DOMAIN-CONTAINING PROTEIN 1"/>
    <property type="match status" value="1"/>
</dbReference>
<organism evidence="4 5">
    <name type="scientific">Dermatophagoides farinae</name>
    <name type="common">American house dust mite</name>
    <dbReference type="NCBI Taxonomy" id="6954"/>
    <lineage>
        <taxon>Eukaryota</taxon>
        <taxon>Metazoa</taxon>
        <taxon>Ecdysozoa</taxon>
        <taxon>Arthropoda</taxon>
        <taxon>Chelicerata</taxon>
        <taxon>Arachnida</taxon>
        <taxon>Acari</taxon>
        <taxon>Acariformes</taxon>
        <taxon>Sarcoptiformes</taxon>
        <taxon>Astigmata</taxon>
        <taxon>Psoroptidia</taxon>
        <taxon>Analgoidea</taxon>
        <taxon>Pyroglyphidae</taxon>
        <taxon>Dermatophagoidinae</taxon>
        <taxon>Dermatophagoides</taxon>
    </lineage>
</organism>
<gene>
    <name evidence="4" type="primary">Ociad1</name>
    <name evidence="4" type="ORF">DERF_007056</name>
    <name evidence="3" type="ORF">HUG17_1538</name>
</gene>
<accession>A0A922I2N1</accession>
<reference evidence="3" key="2">
    <citation type="submission" date="2020-06" db="EMBL/GenBank/DDBJ databases">
        <authorList>
            <person name="Ji K."/>
            <person name="Li J."/>
        </authorList>
    </citation>
    <scope>NUCLEOTIDE SEQUENCE</scope>
    <source>
        <strain evidence="3">JKM2019</strain>
        <tissue evidence="3">Whole body</tissue>
    </source>
</reference>
<comment type="caution">
    <text evidence="4">The sequence shown here is derived from an EMBL/GenBank/DDBJ whole genome shotgun (WGS) entry which is preliminary data.</text>
</comment>
<reference evidence="4" key="1">
    <citation type="submission" date="2013-05" db="EMBL/GenBank/DDBJ databases">
        <authorList>
            <person name="Yim A.K.Y."/>
            <person name="Chan T.F."/>
            <person name="Ji K.M."/>
            <person name="Liu X.Y."/>
            <person name="Zhou J.W."/>
            <person name="Li R.Q."/>
            <person name="Yang K.Y."/>
            <person name="Li J."/>
            <person name="Li M."/>
            <person name="Law P.T.W."/>
            <person name="Wu Y.L."/>
            <person name="Cai Z.L."/>
            <person name="Qin H."/>
            <person name="Bao Y."/>
            <person name="Leung R.K.K."/>
            <person name="Ng P.K.S."/>
            <person name="Zou J."/>
            <person name="Zhong X.J."/>
            <person name="Ran P.X."/>
            <person name="Zhong N.S."/>
            <person name="Liu Z.G."/>
            <person name="Tsui S.K.W."/>
        </authorList>
    </citation>
    <scope>NUCLEOTIDE SEQUENCE</scope>
    <source>
        <strain evidence="4">Derf</strain>
        <tissue evidence="4">Whole organism</tissue>
    </source>
</reference>
<reference evidence="3" key="3">
    <citation type="journal article" date="2021" name="World Allergy Organ. J.">
        <title>Chromosome-level assembly of Dermatophagoides farinae genome and transcriptome reveals two novel allergens Der f 37 and Der f 39.</title>
        <authorList>
            <person name="Chen J."/>
            <person name="Cai Z."/>
            <person name="Fan D."/>
            <person name="Hu J."/>
            <person name="Hou Y."/>
            <person name="He Y."/>
            <person name="Zhang Z."/>
            <person name="Zhao Z."/>
            <person name="Gao P."/>
            <person name="Hu W."/>
            <person name="Sun J."/>
            <person name="Li J."/>
            <person name="Ji K."/>
        </authorList>
    </citation>
    <scope>NUCLEOTIDE SEQUENCE</scope>
    <source>
        <strain evidence="3">JKM2019</strain>
    </source>
</reference>
<evidence type="ECO:0000256" key="1">
    <source>
        <dbReference type="SAM" id="MobiDB-lite"/>
    </source>
</evidence>
<sequence length="267" mass="30556">MSYPHGNRDHSYQNRDDPPDLIHDPYGTPSMYRNPGTQPNVSDQQHQQQFIQQRPFSPKNNQIVAKNYNDFLERQGIPAISPEDIRILRECGRESLIYRSFPITAALCTALIYTARTRQIQPRFYHYLGAAFFGFFAGKLSYRSVCEDKLIKSNSNSPFVQSIRKRKGLFFEGYYENVPQGFDSSHPSSASPSFGKPYVDDSGSHTGIREFDDHHSSSFNQNKDSYIHDPFGSGQPSLDFPTDIGDNRGSISYDDLRTRNRSEFKNV</sequence>
<keyword evidence="5" id="KW-1185">Reference proteome</keyword>
<evidence type="ECO:0000313" key="5">
    <source>
        <dbReference type="Proteomes" id="UP000790347"/>
    </source>
</evidence>
<dbReference type="Proteomes" id="UP000828236">
    <property type="component" value="Unassembled WGS sequence"/>
</dbReference>
<dbReference type="InterPro" id="IPR040187">
    <property type="entry name" value="OCAD1/2"/>
</dbReference>
<dbReference type="PANTHER" id="PTHR13336">
    <property type="entry name" value="OVARIAN CARCINOMA IMMUNOREACTIVE ANTIGEN"/>
    <property type="match status" value="1"/>
</dbReference>
<dbReference type="OrthoDB" id="6513616at2759"/>
<evidence type="ECO:0000259" key="2">
    <source>
        <dbReference type="Pfam" id="PF07051"/>
    </source>
</evidence>
<dbReference type="InterPro" id="IPR009764">
    <property type="entry name" value="OCIA_dom"/>
</dbReference>
<feature type="region of interest" description="Disordered" evidence="1">
    <location>
        <begin position="219"/>
        <end position="267"/>
    </location>
</feature>
<evidence type="ECO:0000313" key="4">
    <source>
        <dbReference type="EMBL" id="KAH9516305.1"/>
    </source>
</evidence>